<evidence type="ECO:0000256" key="8">
    <source>
        <dbReference type="ARBA" id="ARBA00022723"/>
    </source>
</evidence>
<feature type="binding site" evidence="10">
    <location>
        <position position="45"/>
    </location>
    <ligand>
        <name>Mg(2+)</name>
        <dbReference type="ChEBI" id="CHEBI:18420"/>
    </ligand>
</feature>
<evidence type="ECO:0000256" key="5">
    <source>
        <dbReference type="ARBA" id="ARBA00022430"/>
    </source>
</evidence>
<evidence type="ECO:0000256" key="1">
    <source>
        <dbReference type="ARBA" id="ARBA00000064"/>
    </source>
</evidence>
<feature type="region of interest" description="Regulatory domain" evidence="10">
    <location>
        <begin position="451"/>
        <end position="568"/>
    </location>
</feature>
<feature type="domain" description="Pyruvate carboxyltransferase" evidence="11">
    <location>
        <begin position="36"/>
        <end position="309"/>
    </location>
</feature>
<evidence type="ECO:0000256" key="3">
    <source>
        <dbReference type="ARBA" id="ARBA00009767"/>
    </source>
</evidence>
<keyword evidence="5 10" id="KW-0432">Leucine biosynthesis</keyword>
<accession>A0ABP7DNF1</accession>
<dbReference type="Pfam" id="PF00682">
    <property type="entry name" value="HMGL-like"/>
    <property type="match status" value="1"/>
</dbReference>
<reference evidence="13" key="1">
    <citation type="journal article" date="2019" name="Int. J. Syst. Evol. Microbiol.">
        <title>The Global Catalogue of Microorganisms (GCM) 10K type strain sequencing project: providing services to taxonomists for standard genome sequencing and annotation.</title>
        <authorList>
            <consortium name="The Broad Institute Genomics Platform"/>
            <consortium name="The Broad Institute Genome Sequencing Center for Infectious Disease"/>
            <person name="Wu L."/>
            <person name="Ma J."/>
        </authorList>
    </citation>
    <scope>NUCLEOTIDE SEQUENCE [LARGE SCALE GENOMIC DNA]</scope>
    <source>
        <strain evidence="13">JCM 16904</strain>
    </source>
</reference>
<dbReference type="InterPro" id="IPR005668">
    <property type="entry name" value="IPM_Synthase"/>
</dbReference>
<dbReference type="RefSeq" id="WP_344891980.1">
    <property type="nucleotide sequence ID" value="NZ_BAAAZP010000187.1"/>
</dbReference>
<keyword evidence="6 10" id="KW-0028">Amino-acid biosynthesis</keyword>
<keyword evidence="10" id="KW-0460">Magnesium</keyword>
<keyword evidence="10" id="KW-0963">Cytoplasm</keyword>
<keyword evidence="7 10" id="KW-0808">Transferase</keyword>
<evidence type="ECO:0000256" key="4">
    <source>
        <dbReference type="ARBA" id="ARBA00012973"/>
    </source>
</evidence>
<dbReference type="CDD" id="cd07942">
    <property type="entry name" value="DRE_TIM_LeuA"/>
    <property type="match status" value="1"/>
</dbReference>
<dbReference type="SUPFAM" id="SSF89000">
    <property type="entry name" value="post-HMGL domain-like"/>
    <property type="match status" value="1"/>
</dbReference>
<protein>
    <recommendedName>
        <fullName evidence="4 10">2-isopropylmalate synthase</fullName>
        <ecNumber evidence="4 10">2.3.3.13</ecNumber>
    </recommendedName>
    <alternativeName>
        <fullName evidence="10">Alpha-IPM synthase</fullName>
    </alternativeName>
    <alternativeName>
        <fullName evidence="10">Alpha-isopropylmalate synthase</fullName>
    </alternativeName>
</protein>
<dbReference type="SUPFAM" id="SSF51569">
    <property type="entry name" value="Aldolase"/>
    <property type="match status" value="1"/>
</dbReference>
<comment type="subcellular location">
    <subcellularLocation>
        <location evidence="10">Cytoplasm</location>
    </subcellularLocation>
</comment>
<feature type="binding site" evidence="10">
    <location>
        <position position="284"/>
    </location>
    <ligand>
        <name>Mg(2+)</name>
        <dbReference type="ChEBI" id="CHEBI:18420"/>
    </ligand>
</feature>
<dbReference type="InterPro" id="IPR036230">
    <property type="entry name" value="LeuA_allosteric_dom_sf"/>
</dbReference>
<evidence type="ECO:0000256" key="7">
    <source>
        <dbReference type="ARBA" id="ARBA00022679"/>
    </source>
</evidence>
<comment type="function">
    <text evidence="10">Catalyzes the condensation of the acetyl group of acetyl-CoA with 3-methyl-2-oxobutanoate (2-ketoisovalerate) to form 3-carboxy-3-hydroxy-4-methylpentanoate (2-isopropylmalate).</text>
</comment>
<comment type="pathway">
    <text evidence="2 10">Amino-acid biosynthesis; L-leucine biosynthesis; L-leucine from 3-methyl-2-oxobutanoate: step 1/4.</text>
</comment>
<dbReference type="Gene3D" id="3.20.20.70">
    <property type="entry name" value="Aldolase class I"/>
    <property type="match status" value="1"/>
</dbReference>
<comment type="cofactor">
    <cofactor evidence="10">
        <name>Mg(2+)</name>
        <dbReference type="ChEBI" id="CHEBI:18420"/>
    </cofactor>
</comment>
<dbReference type="EC" id="2.3.3.13" evidence="4 10"/>
<dbReference type="PANTHER" id="PTHR46911">
    <property type="match status" value="1"/>
</dbReference>
<dbReference type="Pfam" id="PF22615">
    <property type="entry name" value="IPMS_D2"/>
    <property type="match status" value="1"/>
</dbReference>
<dbReference type="Proteomes" id="UP001500902">
    <property type="component" value="Unassembled WGS sequence"/>
</dbReference>
<evidence type="ECO:0000259" key="11">
    <source>
        <dbReference type="PROSITE" id="PS50991"/>
    </source>
</evidence>
<dbReference type="InterPro" id="IPR000891">
    <property type="entry name" value="PYR_CT"/>
</dbReference>
<evidence type="ECO:0000256" key="10">
    <source>
        <dbReference type="HAMAP-Rule" id="MF_00572"/>
    </source>
</evidence>
<keyword evidence="13" id="KW-1185">Reference proteome</keyword>
<dbReference type="InterPro" id="IPR013785">
    <property type="entry name" value="Aldolase_TIM"/>
</dbReference>
<dbReference type="EMBL" id="BAAAZP010000187">
    <property type="protein sequence ID" value="GAA3706116.1"/>
    <property type="molecule type" value="Genomic_DNA"/>
</dbReference>
<dbReference type="SMART" id="SM00917">
    <property type="entry name" value="LeuA_dimer"/>
    <property type="match status" value="1"/>
</dbReference>
<dbReference type="NCBIfam" id="NF002991">
    <property type="entry name" value="PRK03739.1"/>
    <property type="match status" value="1"/>
</dbReference>
<evidence type="ECO:0000256" key="2">
    <source>
        <dbReference type="ARBA" id="ARBA00004689"/>
    </source>
</evidence>
<feature type="binding site" evidence="10">
    <location>
        <position position="248"/>
    </location>
    <ligand>
        <name>Mg(2+)</name>
        <dbReference type="ChEBI" id="CHEBI:18420"/>
    </ligand>
</feature>
<keyword evidence="9 10" id="KW-0100">Branched-chain amino acid biosynthesis</keyword>
<sequence>MTAQQPSPMPIHRYQPFEPVRLTDRTWPDKVITKAPRWCAVDLRDGNQALIDPMDSHRKLQMFELLVRMGYKEIEVGFPAASQTDFDFVRQIIEEDRIPGDVVIQVLTQARPELIERTFEAIEGAGRAIVHLYNSTSTLQRRVVFGQDKEGITAIAVEGAKLVKKLADATDVDVYFQYSPESFTGTELEYAVEICDAVNDVWQPTPDRKVIINLPATVEMATPNVYADQIEWMHRHLSRRDSIVLSLHPHNDRGTAVAAAELGYLAGADRIEGCLFGNGERTGNVCLVTLGMNLFSQGVDPEIDFSDIDEIRRITEYCNQLPVHPRHPWGGELVYTAFSGSHQDAIKKGFEHLDRDAAAAGVPVDEFSWAVPYLPIDPKDIGRSYEAVIRVNSQSGKGGVAYIMKADHQLDLPRRLQIEFSKVVQARTDSEGGEISPAAMFEIFRDEYLPNPARRWGRLSLMAHRHESTVDDKDRISADVRLDGEIREISGTGNGPISAFIDAIAGVGIQVRVLDYVEHAMSAGTDAKAASYLECEANGQVLWGVGVDANTTTASLKAIISAVNRASR</sequence>
<dbReference type="PROSITE" id="PS50991">
    <property type="entry name" value="PYR_CT"/>
    <property type="match status" value="1"/>
</dbReference>
<dbReference type="InterPro" id="IPR002034">
    <property type="entry name" value="AIPM/Hcit_synth_CS"/>
</dbReference>
<evidence type="ECO:0000313" key="13">
    <source>
        <dbReference type="Proteomes" id="UP001500902"/>
    </source>
</evidence>
<dbReference type="HAMAP" id="MF_00572">
    <property type="entry name" value="LeuA_type2"/>
    <property type="match status" value="1"/>
</dbReference>
<dbReference type="PANTHER" id="PTHR46911:SF1">
    <property type="entry name" value="2-ISOPROPYLMALATE SYNTHASE"/>
    <property type="match status" value="1"/>
</dbReference>
<name>A0ABP7DNF1_9ACTN</name>
<comment type="caution">
    <text evidence="12">The sequence shown here is derived from an EMBL/GenBank/DDBJ whole genome shotgun (WGS) entry which is preliminary data.</text>
</comment>
<dbReference type="PROSITE" id="PS00816">
    <property type="entry name" value="AIPM_HOMOCIT_SYNTH_2"/>
    <property type="match status" value="1"/>
</dbReference>
<dbReference type="InterPro" id="IPR039371">
    <property type="entry name" value="LeuA_N_DRE-TIM"/>
</dbReference>
<comment type="catalytic activity">
    <reaction evidence="1 10">
        <text>3-methyl-2-oxobutanoate + acetyl-CoA + H2O = (2S)-2-isopropylmalate + CoA + H(+)</text>
        <dbReference type="Rhea" id="RHEA:21524"/>
        <dbReference type="ChEBI" id="CHEBI:1178"/>
        <dbReference type="ChEBI" id="CHEBI:11851"/>
        <dbReference type="ChEBI" id="CHEBI:15377"/>
        <dbReference type="ChEBI" id="CHEBI:15378"/>
        <dbReference type="ChEBI" id="CHEBI:57287"/>
        <dbReference type="ChEBI" id="CHEBI:57288"/>
        <dbReference type="EC" id="2.3.3.13"/>
    </reaction>
</comment>
<organism evidence="12 13">
    <name type="scientific">Nonomuraea antimicrobica</name>
    <dbReference type="NCBI Taxonomy" id="561173"/>
    <lineage>
        <taxon>Bacteria</taxon>
        <taxon>Bacillati</taxon>
        <taxon>Actinomycetota</taxon>
        <taxon>Actinomycetes</taxon>
        <taxon>Streptosporangiales</taxon>
        <taxon>Streptosporangiaceae</taxon>
        <taxon>Nonomuraea</taxon>
    </lineage>
</organism>
<evidence type="ECO:0000256" key="9">
    <source>
        <dbReference type="ARBA" id="ARBA00023304"/>
    </source>
</evidence>
<dbReference type="Gene3D" id="3.30.160.270">
    <property type="match status" value="1"/>
</dbReference>
<comment type="subunit">
    <text evidence="10">Homodimer.</text>
</comment>
<dbReference type="Pfam" id="PF08502">
    <property type="entry name" value="LeuA_dimer"/>
    <property type="match status" value="1"/>
</dbReference>
<evidence type="ECO:0000256" key="6">
    <source>
        <dbReference type="ARBA" id="ARBA00022605"/>
    </source>
</evidence>
<feature type="binding site" evidence="10">
    <location>
        <position position="250"/>
    </location>
    <ligand>
        <name>Mg(2+)</name>
        <dbReference type="ChEBI" id="CHEBI:18420"/>
    </ligand>
</feature>
<proteinExistence type="inferred from homology"/>
<dbReference type="InterPro" id="IPR054692">
    <property type="entry name" value="LeuA-like_post-cat"/>
</dbReference>
<dbReference type="NCBIfam" id="TIGR00970">
    <property type="entry name" value="leuA_yeast"/>
    <property type="match status" value="1"/>
</dbReference>
<dbReference type="InterPro" id="IPR013709">
    <property type="entry name" value="2-isopropylmalate_synth_dimer"/>
</dbReference>
<dbReference type="SUPFAM" id="SSF110921">
    <property type="entry name" value="2-isopropylmalate synthase LeuA, allosteric (dimerisation) domain"/>
    <property type="match status" value="1"/>
</dbReference>
<dbReference type="PROSITE" id="PS00815">
    <property type="entry name" value="AIPM_HOMOCIT_SYNTH_1"/>
    <property type="match status" value="1"/>
</dbReference>
<gene>
    <name evidence="10 12" type="primary">leuA</name>
    <name evidence="12" type="ORF">GCM10022224_084510</name>
</gene>
<keyword evidence="8 10" id="KW-0479">Metal-binding</keyword>
<evidence type="ECO:0000313" key="12">
    <source>
        <dbReference type="EMBL" id="GAA3706116.1"/>
    </source>
</evidence>
<comment type="similarity">
    <text evidence="3 10">Belongs to the alpha-IPM synthase/homocitrate synthase family. LeuA type 2 subfamily.</text>
</comment>